<dbReference type="EMBL" id="JAATVY010000055">
    <property type="protein sequence ID" value="NJC74280.1"/>
    <property type="molecule type" value="Genomic_DNA"/>
</dbReference>
<dbReference type="Gene3D" id="3.40.50.1820">
    <property type="entry name" value="alpha/beta hydrolase"/>
    <property type="match status" value="1"/>
</dbReference>
<evidence type="ECO:0000256" key="4">
    <source>
        <dbReference type="ARBA" id="ARBA00013244"/>
    </source>
</evidence>
<evidence type="ECO:0000313" key="9">
    <source>
        <dbReference type="EMBL" id="NJC74280.1"/>
    </source>
</evidence>
<comment type="similarity">
    <text evidence="2">Belongs to the mycobacterial A85 antigen family.</text>
</comment>
<evidence type="ECO:0000256" key="8">
    <source>
        <dbReference type="ARBA" id="ARBA00048109"/>
    </source>
</evidence>
<dbReference type="PANTHER" id="PTHR48098">
    <property type="entry name" value="ENTEROCHELIN ESTERASE-RELATED"/>
    <property type="match status" value="1"/>
</dbReference>
<organism evidence="9 10">
    <name type="scientific">Planosporangium thailandense</name>
    <dbReference type="NCBI Taxonomy" id="765197"/>
    <lineage>
        <taxon>Bacteria</taxon>
        <taxon>Bacillati</taxon>
        <taxon>Actinomycetota</taxon>
        <taxon>Actinomycetes</taxon>
        <taxon>Micromonosporales</taxon>
        <taxon>Micromonosporaceae</taxon>
        <taxon>Planosporangium</taxon>
    </lineage>
</organism>
<accession>A0ABX0Y777</accession>
<dbReference type="SUPFAM" id="SSF53474">
    <property type="entry name" value="alpha/beta-Hydrolases"/>
    <property type="match status" value="1"/>
</dbReference>
<dbReference type="Pfam" id="PF00756">
    <property type="entry name" value="Esterase"/>
    <property type="match status" value="1"/>
</dbReference>
<reference evidence="9 10" key="1">
    <citation type="submission" date="2020-03" db="EMBL/GenBank/DDBJ databases">
        <title>WGS of the type strain of Planosporangium spp.</title>
        <authorList>
            <person name="Thawai C."/>
        </authorList>
    </citation>
    <scope>NUCLEOTIDE SEQUENCE [LARGE SCALE GENOMIC DNA]</scope>
    <source>
        <strain evidence="9 10">TBRC 5610</strain>
    </source>
</reference>
<dbReference type="EC" id="2.3.1.122" evidence="3"/>
<keyword evidence="6" id="KW-0012">Acyltransferase</keyword>
<keyword evidence="5" id="KW-0808">Transferase</keyword>
<proteinExistence type="inferred from homology"/>
<dbReference type="PANTHER" id="PTHR48098:SF1">
    <property type="entry name" value="DIACYLGLYCEROL ACYLTRANSFERASE_MYCOLYLTRANSFERASE AG85A"/>
    <property type="match status" value="1"/>
</dbReference>
<protein>
    <recommendedName>
        <fullName evidence="7">Acyl-CoA:diacylglycerol acyltransferase</fullName>
        <ecNumber evidence="3">2.3.1.122</ecNumber>
        <ecNumber evidence="4">2.3.1.20</ecNumber>
    </recommendedName>
</protein>
<dbReference type="InterPro" id="IPR029058">
    <property type="entry name" value="AB_hydrolase_fold"/>
</dbReference>
<dbReference type="InterPro" id="IPR050583">
    <property type="entry name" value="Mycobacterial_A85_antigen"/>
</dbReference>
<dbReference type="Proteomes" id="UP000722989">
    <property type="component" value="Unassembled WGS sequence"/>
</dbReference>
<evidence type="ECO:0000256" key="1">
    <source>
        <dbReference type="ARBA" id="ARBA00000697"/>
    </source>
</evidence>
<evidence type="ECO:0000256" key="5">
    <source>
        <dbReference type="ARBA" id="ARBA00022679"/>
    </source>
</evidence>
<name>A0ABX0Y777_9ACTN</name>
<dbReference type="InterPro" id="IPR000801">
    <property type="entry name" value="Esterase-like"/>
</dbReference>
<dbReference type="RefSeq" id="WP_167929182.1">
    <property type="nucleotide sequence ID" value="NZ_JAATVY010000055.1"/>
</dbReference>
<sequence>MLITRRTALRSLGGAVGLLGLSAGGVALVDAELLPGKSVLNHALGRCDAAPPPAALRGTPPPPVLGSFRSAARRREVRFAISYPPGYADGADLPVCLALHGYASDARAAIGAGDYPQFIAGAVRDGVAPFALAAPDGGNGYWHPHAGDDPLGMLVDEFLPMLASRGLRTDRVAVAGWSMGGYGALLCGLTYRTRFRLAVATSPAIFHSYADAHHVNPGAYDSPDEWARYDVSARAKEFAGLPVRIEIGAADPFAPAVRTLRDRLPDRGVVRIATGCHDNAFWAYAAPAQVRAISSALAA</sequence>
<keyword evidence="10" id="KW-1185">Reference proteome</keyword>
<gene>
    <name evidence="9" type="ORF">HC031_31880</name>
</gene>
<dbReference type="EC" id="2.3.1.20" evidence="4"/>
<evidence type="ECO:0000256" key="6">
    <source>
        <dbReference type="ARBA" id="ARBA00023315"/>
    </source>
</evidence>
<dbReference type="InterPro" id="IPR006311">
    <property type="entry name" value="TAT_signal"/>
</dbReference>
<evidence type="ECO:0000256" key="3">
    <source>
        <dbReference type="ARBA" id="ARBA00012820"/>
    </source>
</evidence>
<comment type="caution">
    <text evidence="9">The sequence shown here is derived from an EMBL/GenBank/DDBJ whole genome shotgun (WGS) entry which is preliminary data.</text>
</comment>
<evidence type="ECO:0000313" key="10">
    <source>
        <dbReference type="Proteomes" id="UP000722989"/>
    </source>
</evidence>
<comment type="catalytic activity">
    <reaction evidence="8">
        <text>an acyl-CoA + a 1,2-diacyl-sn-glycerol = a triacyl-sn-glycerol + CoA</text>
        <dbReference type="Rhea" id="RHEA:10868"/>
        <dbReference type="ChEBI" id="CHEBI:17815"/>
        <dbReference type="ChEBI" id="CHEBI:57287"/>
        <dbReference type="ChEBI" id="CHEBI:58342"/>
        <dbReference type="ChEBI" id="CHEBI:64615"/>
        <dbReference type="EC" id="2.3.1.20"/>
    </reaction>
</comment>
<evidence type="ECO:0000256" key="7">
    <source>
        <dbReference type="ARBA" id="ARBA00032572"/>
    </source>
</evidence>
<dbReference type="PROSITE" id="PS51318">
    <property type="entry name" value="TAT"/>
    <property type="match status" value="1"/>
</dbReference>
<comment type="catalytic activity">
    <reaction evidence="1">
        <text>2 alpha,alpha'-trehalose 6-mycolate = alpha,alpha'-trehalose 6,6'-bismycolate + alpha,alpha-trehalose</text>
        <dbReference type="Rhea" id="RHEA:23472"/>
        <dbReference type="ChEBI" id="CHEBI:16551"/>
        <dbReference type="ChEBI" id="CHEBI:18195"/>
        <dbReference type="ChEBI" id="CHEBI:18234"/>
        <dbReference type="EC" id="2.3.1.122"/>
    </reaction>
</comment>
<evidence type="ECO:0000256" key="2">
    <source>
        <dbReference type="ARBA" id="ARBA00005874"/>
    </source>
</evidence>